<gene>
    <name evidence="1" type="ORF">TNCV_2493521</name>
</gene>
<evidence type="ECO:0000313" key="1">
    <source>
        <dbReference type="EMBL" id="GFX99171.1"/>
    </source>
</evidence>
<evidence type="ECO:0008006" key="3">
    <source>
        <dbReference type="Google" id="ProtNLM"/>
    </source>
</evidence>
<keyword evidence="2" id="KW-1185">Reference proteome</keyword>
<sequence length="100" mass="11792">MNENRCCKKILLAKPMGKRPRGKPPLRWIYCVEKDLKISKHYYLPVVAELRERIKTKRFELWKDKSWVLHQDNAPAYVCRVVSRPVEHPSVGPFILFTGS</sequence>
<name>A0A8X6RXE5_TRICX</name>
<protein>
    <recommendedName>
        <fullName evidence="3">Transposase</fullName>
    </recommendedName>
</protein>
<reference evidence="1" key="1">
    <citation type="submission" date="2020-08" db="EMBL/GenBank/DDBJ databases">
        <title>Multicomponent nature underlies the extraordinary mechanical properties of spider dragline silk.</title>
        <authorList>
            <person name="Kono N."/>
            <person name="Nakamura H."/>
            <person name="Mori M."/>
            <person name="Yoshida Y."/>
            <person name="Ohtoshi R."/>
            <person name="Malay A.D."/>
            <person name="Moran D.A.P."/>
            <person name="Tomita M."/>
            <person name="Numata K."/>
            <person name="Arakawa K."/>
        </authorList>
    </citation>
    <scope>NUCLEOTIDE SEQUENCE</scope>
</reference>
<evidence type="ECO:0000313" key="2">
    <source>
        <dbReference type="Proteomes" id="UP000887159"/>
    </source>
</evidence>
<organism evidence="1 2">
    <name type="scientific">Trichonephila clavipes</name>
    <name type="common">Golden silk orbweaver</name>
    <name type="synonym">Nephila clavipes</name>
    <dbReference type="NCBI Taxonomy" id="2585209"/>
    <lineage>
        <taxon>Eukaryota</taxon>
        <taxon>Metazoa</taxon>
        <taxon>Ecdysozoa</taxon>
        <taxon>Arthropoda</taxon>
        <taxon>Chelicerata</taxon>
        <taxon>Arachnida</taxon>
        <taxon>Araneae</taxon>
        <taxon>Araneomorphae</taxon>
        <taxon>Entelegynae</taxon>
        <taxon>Araneoidea</taxon>
        <taxon>Nephilidae</taxon>
        <taxon>Trichonephila</taxon>
    </lineage>
</organism>
<comment type="caution">
    <text evidence="1">The sequence shown here is derived from an EMBL/GenBank/DDBJ whole genome shotgun (WGS) entry which is preliminary data.</text>
</comment>
<accession>A0A8X6RXE5</accession>
<proteinExistence type="predicted"/>
<dbReference type="GO" id="GO:0003676">
    <property type="term" value="F:nucleic acid binding"/>
    <property type="evidence" value="ECO:0007669"/>
    <property type="project" value="InterPro"/>
</dbReference>
<dbReference type="EMBL" id="BMAU01021206">
    <property type="protein sequence ID" value="GFX99171.1"/>
    <property type="molecule type" value="Genomic_DNA"/>
</dbReference>
<dbReference type="InterPro" id="IPR036397">
    <property type="entry name" value="RNaseH_sf"/>
</dbReference>
<dbReference type="AlphaFoldDB" id="A0A8X6RXE5"/>
<dbReference type="Gene3D" id="3.30.420.10">
    <property type="entry name" value="Ribonuclease H-like superfamily/Ribonuclease H"/>
    <property type="match status" value="1"/>
</dbReference>
<dbReference type="Proteomes" id="UP000887159">
    <property type="component" value="Unassembled WGS sequence"/>
</dbReference>